<evidence type="ECO:0000256" key="4">
    <source>
        <dbReference type="ARBA" id="ARBA00022844"/>
    </source>
</evidence>
<evidence type="ECO:0000256" key="6">
    <source>
        <dbReference type="ARBA" id="ARBA00023296"/>
    </source>
</evidence>
<keyword evidence="2" id="KW-0945">Host-virus interaction</keyword>
<protein>
    <recommendedName>
        <fullName evidence="10">Maturation</fullName>
    </recommendedName>
</protein>
<comment type="similarity">
    <text evidence="7">Belongs to the Leviviricetes maturation protein family.</text>
</comment>
<comment type="subcellular location">
    <subcellularLocation>
        <location evidence="1">Virion</location>
    </subcellularLocation>
</comment>
<dbReference type="EMBL" id="MN034038">
    <property type="protein sequence ID" value="QDH88364.1"/>
    <property type="molecule type" value="Genomic_RNA"/>
</dbReference>
<keyword evidence="6" id="KW-1160">Virus entry into host cell</keyword>
<evidence type="ECO:0000313" key="9">
    <source>
        <dbReference type="EMBL" id="QDH90488.1"/>
    </source>
</evidence>
<keyword evidence="5" id="KW-1175">Viral attachment to host cell pilus</keyword>
<evidence type="ECO:0000256" key="3">
    <source>
        <dbReference type="ARBA" id="ARBA00022804"/>
    </source>
</evidence>
<dbReference type="GO" id="GO:0039666">
    <property type="term" value="P:virion attachment to host cell pilus"/>
    <property type="evidence" value="ECO:0007669"/>
    <property type="project" value="UniProtKB-KW"/>
</dbReference>
<evidence type="ECO:0000256" key="7">
    <source>
        <dbReference type="ARBA" id="ARBA00035110"/>
    </source>
</evidence>
<evidence type="ECO:0000256" key="1">
    <source>
        <dbReference type="ARBA" id="ARBA00004328"/>
    </source>
</evidence>
<sequence length="357" mass="39999">MVAPVTGPFIRTYELPGPAISGGFRPTWYYRAQSWYRQRKPYDQALPYGLDVAQVNFVVGNVDVTQIGRAVDNGPVLPNFEQHDAVRNKCYAKLVDKLNNGSLWAVNLLEMSTTVGNVAERARQLTRFTNLVKKLRFVDAARSLRMSAPPKGVSKKKRWQDNWLEYHFGWEPLVNDIGAGIEVLSERPDPTRVVKVSKQSTLTVVSGSPSTISIFDKIETRCRMQARVRITNPNLHLAQQLGFVNPLSVAWEAIPFSFVVDWFTNVGQVLGSMTDFAGTEMESSFTTVFQTANRLEQGKMNYDKPPFYQIGSAGYTSVYLRRSNGIPSPVLRMTPWKGFSPARGATAVALLLQTLKK</sequence>
<dbReference type="GO" id="GO:0044423">
    <property type="term" value="C:virion component"/>
    <property type="evidence" value="ECO:0007669"/>
    <property type="project" value="UniProtKB-KW"/>
</dbReference>
<reference evidence="9" key="1">
    <citation type="submission" date="2019-05" db="EMBL/GenBank/DDBJ databases">
        <title>Metatranscriptomic reconstruction reveals RNA viruses with the potential to shape carbon cycling in soil.</title>
        <authorList>
            <person name="Starr E.P."/>
            <person name="Nuccio E."/>
            <person name="Pett-Ridge J."/>
            <person name="Banfield J.F."/>
            <person name="Firestone M.K."/>
        </authorList>
    </citation>
    <scope>NUCLEOTIDE SEQUENCE</scope>
    <source>
        <strain evidence="9">H2_Rhizo_33_scaffold_875</strain>
        <strain evidence="8">H4_Bulk_48_scaffold_447</strain>
    </source>
</reference>
<accession>A0A514DA49</accession>
<dbReference type="InterPro" id="IPR005563">
    <property type="entry name" value="A_protein"/>
</dbReference>
<name>A0A514DA49_9VIRU</name>
<evidence type="ECO:0000256" key="2">
    <source>
        <dbReference type="ARBA" id="ARBA00022581"/>
    </source>
</evidence>
<evidence type="ECO:0000256" key="5">
    <source>
        <dbReference type="ARBA" id="ARBA00023104"/>
    </source>
</evidence>
<dbReference type="EMBL" id="MN035569">
    <property type="protein sequence ID" value="QDH90488.1"/>
    <property type="molecule type" value="Genomic_RNA"/>
</dbReference>
<evidence type="ECO:0008006" key="10">
    <source>
        <dbReference type="Google" id="ProtNLM"/>
    </source>
</evidence>
<keyword evidence="3" id="KW-1161">Viral attachment to host cell</keyword>
<gene>
    <name evidence="9" type="ORF">H2Rhizo33875_000002</name>
    <name evidence="8" type="ORF">H4Bulk48447_000002</name>
</gene>
<keyword evidence="4" id="KW-0946">Virion</keyword>
<evidence type="ECO:0000313" key="8">
    <source>
        <dbReference type="EMBL" id="QDH88364.1"/>
    </source>
</evidence>
<dbReference type="Pfam" id="PF03863">
    <property type="entry name" value="Phage_mat-A"/>
    <property type="match status" value="1"/>
</dbReference>
<proteinExistence type="inferred from homology"/>
<organism evidence="9">
    <name type="scientific">Leviviridae sp</name>
    <dbReference type="NCBI Taxonomy" id="2027243"/>
    <lineage>
        <taxon>Viruses</taxon>
        <taxon>Riboviria</taxon>
        <taxon>Orthornavirae</taxon>
        <taxon>Lenarviricota</taxon>
        <taxon>Leviviricetes</taxon>
        <taxon>Norzivirales</taxon>
        <taxon>Fiersviridae</taxon>
    </lineage>
</organism>